<feature type="transmembrane region" description="Helical" evidence="4">
    <location>
        <begin position="313"/>
        <end position="335"/>
    </location>
</feature>
<gene>
    <name evidence="6" type="ORF">UR19_C0003G0019</name>
</gene>
<sequence length="440" mass="51229">MIKPHLDLNLGGVCVFCQNVILYQYNMALFLSSIFYIFSFLSVYVQVFFLITFLDNKKEITNRNGSTKLYKYPKVTIMVPAWNEENTIYKTVRSLLNLNYPKNKIQIFLIDDGSTDKTWDFMQKFSKFSNIKIFHKDNGGKHTALNVGLENLETDYVGCLDADSIADPESLVRIMSYFEKDSSVMAVSPSILVINSKNIIQHAQKAEYDMSIYVKKMLSFLGAIHVTPGPLTIFNRKVFDDLGPYRHAHNTEDMEIAYRMQKNNYKIKQCNDAYVYTNTPGTIKKLYKQRLRWIYGFINNTIDYRSMIFKKKYGNFSLFSLPFNIMSVVAVTFIFGKTVYSFGKFLFLKVLEFKDVGFNFNYNISHFDPFFINTQSLSFIGILLFLLIIFSIMIGKKMSEGKWNLSFNMILYILIFSIVGPFWLLKAIFNTILSRKPAWR</sequence>
<comment type="similarity">
    <text evidence="1">Belongs to the glycosyltransferase 2 family.</text>
</comment>
<proteinExistence type="inferred from homology"/>
<dbReference type="SUPFAM" id="SSF53448">
    <property type="entry name" value="Nucleotide-diphospho-sugar transferases"/>
    <property type="match status" value="1"/>
</dbReference>
<evidence type="ECO:0000256" key="2">
    <source>
        <dbReference type="ARBA" id="ARBA00022676"/>
    </source>
</evidence>
<dbReference type="AlphaFoldDB" id="A0A0F9YFN5"/>
<name>A0A0F9YFN5_9BACT</name>
<dbReference type="InterPro" id="IPR001173">
    <property type="entry name" value="Glyco_trans_2-like"/>
</dbReference>
<protein>
    <submittedName>
        <fullName evidence="6">Glycosyl transferase family 2</fullName>
    </submittedName>
</protein>
<accession>A0A0F9YFN5</accession>
<organism evidence="6 7">
    <name type="scientific">Candidatus Nomurabacteria bacterium GW2011_GWF1_31_48</name>
    <dbReference type="NCBI Taxonomy" id="1618767"/>
    <lineage>
        <taxon>Bacteria</taxon>
        <taxon>Candidatus Nomuraibacteriota</taxon>
    </lineage>
</organism>
<evidence type="ECO:0000256" key="1">
    <source>
        <dbReference type="ARBA" id="ARBA00006739"/>
    </source>
</evidence>
<dbReference type="PANTHER" id="PTHR43630">
    <property type="entry name" value="POLY-BETA-1,6-N-ACETYL-D-GLUCOSAMINE SYNTHASE"/>
    <property type="match status" value="1"/>
</dbReference>
<reference evidence="6 7" key="1">
    <citation type="journal article" date="2015" name="Nature">
        <title>rRNA introns, odd ribosomes, and small enigmatic genomes across a large radiation of phyla.</title>
        <authorList>
            <person name="Brown C.T."/>
            <person name="Hug L.A."/>
            <person name="Thomas B.C."/>
            <person name="Sharon I."/>
            <person name="Castelle C.J."/>
            <person name="Singh A."/>
            <person name="Wilkins M.J."/>
            <person name="Williams K.H."/>
            <person name="Banfield J.F."/>
        </authorList>
    </citation>
    <scope>NUCLEOTIDE SEQUENCE [LARGE SCALE GENOMIC DNA]</scope>
</reference>
<dbReference type="CDD" id="cd06423">
    <property type="entry name" value="CESA_like"/>
    <property type="match status" value="1"/>
</dbReference>
<dbReference type="GO" id="GO:0016757">
    <property type="term" value="F:glycosyltransferase activity"/>
    <property type="evidence" value="ECO:0007669"/>
    <property type="project" value="UniProtKB-KW"/>
</dbReference>
<dbReference type="EMBL" id="LBOG01000003">
    <property type="protein sequence ID" value="KKP30183.1"/>
    <property type="molecule type" value="Genomic_DNA"/>
</dbReference>
<evidence type="ECO:0000259" key="5">
    <source>
        <dbReference type="Pfam" id="PF00535"/>
    </source>
</evidence>
<feature type="domain" description="Glycosyltransferase 2-like" evidence="5">
    <location>
        <begin position="76"/>
        <end position="242"/>
    </location>
</feature>
<feature type="transmembrane region" description="Helical" evidence="4">
    <location>
        <begin position="34"/>
        <end position="54"/>
    </location>
</feature>
<evidence type="ECO:0000313" key="6">
    <source>
        <dbReference type="EMBL" id="KKP30183.1"/>
    </source>
</evidence>
<keyword evidence="4" id="KW-0472">Membrane</keyword>
<dbReference type="Pfam" id="PF00535">
    <property type="entry name" value="Glycos_transf_2"/>
    <property type="match status" value="1"/>
</dbReference>
<dbReference type="Proteomes" id="UP000034934">
    <property type="component" value="Unassembled WGS sequence"/>
</dbReference>
<comment type="caution">
    <text evidence="6">The sequence shown here is derived from an EMBL/GenBank/DDBJ whole genome shotgun (WGS) entry which is preliminary data.</text>
</comment>
<keyword evidence="4" id="KW-1133">Transmembrane helix</keyword>
<evidence type="ECO:0000256" key="3">
    <source>
        <dbReference type="ARBA" id="ARBA00022679"/>
    </source>
</evidence>
<dbReference type="PANTHER" id="PTHR43630:SF1">
    <property type="entry name" value="POLY-BETA-1,6-N-ACETYL-D-GLUCOSAMINE SYNTHASE"/>
    <property type="match status" value="1"/>
</dbReference>
<keyword evidence="2" id="KW-0328">Glycosyltransferase</keyword>
<dbReference type="InterPro" id="IPR029044">
    <property type="entry name" value="Nucleotide-diphossugar_trans"/>
</dbReference>
<feature type="transmembrane region" description="Helical" evidence="4">
    <location>
        <begin position="407"/>
        <end position="429"/>
    </location>
</feature>
<dbReference type="Gene3D" id="3.90.550.10">
    <property type="entry name" value="Spore Coat Polysaccharide Biosynthesis Protein SpsA, Chain A"/>
    <property type="match status" value="1"/>
</dbReference>
<keyword evidence="3 6" id="KW-0808">Transferase</keyword>
<keyword evidence="4" id="KW-0812">Transmembrane</keyword>
<evidence type="ECO:0000313" key="7">
    <source>
        <dbReference type="Proteomes" id="UP000034934"/>
    </source>
</evidence>
<evidence type="ECO:0000256" key="4">
    <source>
        <dbReference type="SAM" id="Phobius"/>
    </source>
</evidence>
<feature type="transmembrane region" description="Helical" evidence="4">
    <location>
        <begin position="377"/>
        <end position="395"/>
    </location>
</feature>